<proteinExistence type="inferred from homology"/>
<dbReference type="InterPro" id="IPR006710">
    <property type="entry name" value="Glyco_hydro_43"/>
</dbReference>
<evidence type="ECO:0000256" key="2">
    <source>
        <dbReference type="ARBA" id="ARBA00022729"/>
    </source>
</evidence>
<protein>
    <submittedName>
        <fullName evidence="10">Beta-xylosidase, GH43 family</fullName>
    </submittedName>
    <submittedName>
        <fullName evidence="9">GH43 family beta-xylosidase</fullName>
    </submittedName>
</protein>
<dbReference type="Proteomes" id="UP000184240">
    <property type="component" value="Unassembled WGS sequence"/>
</dbReference>
<dbReference type="InterPro" id="IPR023296">
    <property type="entry name" value="Glyco_hydro_beta-prop_sf"/>
</dbReference>
<evidence type="ECO:0000256" key="1">
    <source>
        <dbReference type="ARBA" id="ARBA00009865"/>
    </source>
</evidence>
<gene>
    <name evidence="9" type="ORF">DSM01_575</name>
    <name evidence="10" type="ORF">SAMN04487999_1283</name>
</gene>
<dbReference type="Proteomes" id="UP000290037">
    <property type="component" value="Unassembled WGS sequence"/>
</dbReference>
<dbReference type="EMBL" id="FQXT01000002">
    <property type="protein sequence ID" value="SHH88720.1"/>
    <property type="molecule type" value="Genomic_DNA"/>
</dbReference>
<evidence type="ECO:0000313" key="12">
    <source>
        <dbReference type="Proteomes" id="UP000290037"/>
    </source>
</evidence>
<dbReference type="InterPro" id="IPR016828">
    <property type="entry name" value="Alpha-L-arabinofuranosidase"/>
</dbReference>
<dbReference type="GO" id="GO:0005975">
    <property type="term" value="P:carbohydrate metabolic process"/>
    <property type="evidence" value="ECO:0007669"/>
    <property type="project" value="InterPro"/>
</dbReference>
<evidence type="ECO:0000313" key="10">
    <source>
        <dbReference type="EMBL" id="SHH88720.1"/>
    </source>
</evidence>
<dbReference type="EMBL" id="QOVN01000001">
    <property type="protein sequence ID" value="RXG31434.1"/>
    <property type="molecule type" value="Genomic_DNA"/>
</dbReference>
<evidence type="ECO:0000313" key="9">
    <source>
        <dbReference type="EMBL" id="RXG31434.1"/>
    </source>
</evidence>
<keyword evidence="12" id="KW-1185">Reference proteome</keyword>
<evidence type="ECO:0000256" key="4">
    <source>
        <dbReference type="ARBA" id="ARBA00023295"/>
    </source>
</evidence>
<feature type="chain" id="PRO_5012816178" evidence="8">
    <location>
        <begin position="28"/>
        <end position="351"/>
    </location>
</feature>
<evidence type="ECO:0000256" key="6">
    <source>
        <dbReference type="PIRSR" id="PIRSR606710-2"/>
    </source>
</evidence>
<dbReference type="GO" id="GO:0004553">
    <property type="term" value="F:hydrolase activity, hydrolyzing O-glycosyl compounds"/>
    <property type="evidence" value="ECO:0007669"/>
    <property type="project" value="InterPro"/>
</dbReference>
<organism evidence="10 11">
    <name type="scientific">Leeuwenhoekiella palythoae</name>
    <dbReference type="NCBI Taxonomy" id="573501"/>
    <lineage>
        <taxon>Bacteria</taxon>
        <taxon>Pseudomonadati</taxon>
        <taxon>Bacteroidota</taxon>
        <taxon>Flavobacteriia</taxon>
        <taxon>Flavobacteriales</taxon>
        <taxon>Flavobacteriaceae</taxon>
        <taxon>Leeuwenhoekiella</taxon>
    </lineage>
</organism>
<keyword evidence="3 7" id="KW-0378">Hydrolase</keyword>
<sequence length="351" mass="39662">MMINPLLKTNIFQYLSLCMLLSSSTLAAQQFQNPLLDSGADPFSVYVDGYYYYTHTMGNRVVLWKTKNLANLREAESKTIWTPPAGTMYSKNVWAPEIHYINNTWYVYVAADNGTNENHRMYVLQNTSANPLNDQWEFKGKLAAPSDKWAIDGNVFEYNNQLYMAWSGWEGDTNGQQDIFIAKMSDPTSLSGKRVKISSPTYPWERNGDLGTAGNPEQVFVNEGPQFLEHDGKLFIVFSASGCWTDYYALGLLSLEGTDPMDASAWTKKEEPIFQQTPENGVYAPGHNSFFKSPDGKEDWILYHANSNPGEGCGNKRAPRMQRLYWNEDSTPFIGTPLPTTVLLPIPSEKF</sequence>
<feature type="site" description="Important for catalytic activity, responsible for pKa modulation of the active site Glu and correct orientation of both the proton donor and substrate" evidence="6">
    <location>
        <position position="152"/>
    </location>
</feature>
<evidence type="ECO:0000256" key="8">
    <source>
        <dbReference type="SAM" id="SignalP"/>
    </source>
</evidence>
<dbReference type="STRING" id="573501.SAMN04487999_1283"/>
<keyword evidence="2 8" id="KW-0732">Signal</keyword>
<dbReference type="SUPFAM" id="SSF75005">
    <property type="entry name" value="Arabinanase/levansucrase/invertase"/>
    <property type="match status" value="1"/>
</dbReference>
<reference evidence="10" key="1">
    <citation type="submission" date="2016-11" db="EMBL/GenBank/DDBJ databases">
        <authorList>
            <person name="Jaros S."/>
            <person name="Januszkiewicz K."/>
            <person name="Wedrychowicz H."/>
        </authorList>
    </citation>
    <scope>NUCLEOTIDE SEQUENCE [LARGE SCALE GENOMIC DNA]</scope>
    <source>
        <strain evidence="10">DSM 19859</strain>
    </source>
</reference>
<dbReference type="RefSeq" id="WP_233430615.1">
    <property type="nucleotide sequence ID" value="NZ_FQXT01000002.1"/>
</dbReference>
<feature type="active site" description="Proton donor" evidence="5">
    <location>
        <position position="223"/>
    </location>
</feature>
<dbReference type="Gene3D" id="2.115.10.20">
    <property type="entry name" value="Glycosyl hydrolase domain, family 43"/>
    <property type="match status" value="1"/>
</dbReference>
<keyword evidence="4 7" id="KW-0326">Glycosidase</keyword>
<evidence type="ECO:0000313" key="11">
    <source>
        <dbReference type="Proteomes" id="UP000184240"/>
    </source>
</evidence>
<feature type="signal peptide" evidence="8">
    <location>
        <begin position="1"/>
        <end position="27"/>
    </location>
</feature>
<name>A0A1M5WMD2_9FLAO</name>
<dbReference type="AlphaFoldDB" id="A0A1M5WMD2"/>
<evidence type="ECO:0000256" key="3">
    <source>
        <dbReference type="ARBA" id="ARBA00022801"/>
    </source>
</evidence>
<feature type="active site" description="Proton acceptor" evidence="5">
    <location>
        <position position="41"/>
    </location>
</feature>
<dbReference type="Pfam" id="PF04616">
    <property type="entry name" value="Glyco_hydro_43"/>
    <property type="match status" value="1"/>
</dbReference>
<evidence type="ECO:0000256" key="5">
    <source>
        <dbReference type="PIRSR" id="PIRSR606710-1"/>
    </source>
</evidence>
<comment type="similarity">
    <text evidence="1 7">Belongs to the glycosyl hydrolase 43 family.</text>
</comment>
<evidence type="ECO:0000256" key="7">
    <source>
        <dbReference type="RuleBase" id="RU361187"/>
    </source>
</evidence>
<dbReference type="PANTHER" id="PTHR43817:SF1">
    <property type="entry name" value="HYDROLASE, FAMILY 43, PUTATIVE (AFU_ORTHOLOGUE AFUA_3G01660)-RELATED"/>
    <property type="match status" value="1"/>
</dbReference>
<dbReference type="CDD" id="cd18820">
    <property type="entry name" value="GH43_LbAraf43-like"/>
    <property type="match status" value="1"/>
</dbReference>
<reference evidence="11" key="2">
    <citation type="submission" date="2016-11" db="EMBL/GenBank/DDBJ databases">
        <authorList>
            <person name="Varghese N."/>
            <person name="Submissions S."/>
        </authorList>
    </citation>
    <scope>NUCLEOTIDE SEQUENCE [LARGE SCALE GENOMIC DNA]</scope>
    <source>
        <strain evidence="11">DSM 19859</strain>
    </source>
</reference>
<dbReference type="PANTHER" id="PTHR43817">
    <property type="entry name" value="GLYCOSYL HYDROLASE"/>
    <property type="match status" value="1"/>
</dbReference>
<reference evidence="9 12" key="3">
    <citation type="submission" date="2018-07" db="EMBL/GenBank/DDBJ databases">
        <title>Leeuwenhoekiella genomics.</title>
        <authorList>
            <person name="Tahon G."/>
            <person name="Willems A."/>
        </authorList>
    </citation>
    <scope>NUCLEOTIDE SEQUENCE [LARGE SCALE GENOMIC DNA]</scope>
    <source>
        <strain evidence="9 12">LMG 24856</strain>
    </source>
</reference>
<accession>A0A1M5WMD2</accession>
<dbReference type="PIRSF" id="PIRSF025414">
    <property type="entry name" value="Alpha-L-arabinofuranosidase"/>
    <property type="match status" value="1"/>
</dbReference>